<comment type="subcellular location">
    <subcellularLocation>
        <location evidence="1">Membrane</location>
        <topology evidence="1">Multi-pass membrane protein</topology>
    </subcellularLocation>
</comment>
<dbReference type="Pfam" id="PF06271">
    <property type="entry name" value="RDD"/>
    <property type="match status" value="1"/>
</dbReference>
<organism evidence="7 8">
    <name type="scientific">Actinomycetospora cinnamomea</name>
    <dbReference type="NCBI Taxonomy" id="663609"/>
    <lineage>
        <taxon>Bacteria</taxon>
        <taxon>Bacillati</taxon>
        <taxon>Actinomycetota</taxon>
        <taxon>Actinomycetes</taxon>
        <taxon>Pseudonocardiales</taxon>
        <taxon>Pseudonocardiaceae</taxon>
        <taxon>Actinomycetospora</taxon>
    </lineage>
</organism>
<dbReference type="InterPro" id="IPR010432">
    <property type="entry name" value="RDD"/>
</dbReference>
<evidence type="ECO:0000313" key="7">
    <source>
        <dbReference type="EMBL" id="PVZ06317.1"/>
    </source>
</evidence>
<dbReference type="PANTHER" id="PTHR38480:SF1">
    <property type="entry name" value="SLR0254 PROTEIN"/>
    <property type="match status" value="1"/>
</dbReference>
<evidence type="ECO:0000256" key="2">
    <source>
        <dbReference type="ARBA" id="ARBA00022692"/>
    </source>
</evidence>
<dbReference type="EMBL" id="QEKW01000013">
    <property type="protein sequence ID" value="PVZ06317.1"/>
    <property type="molecule type" value="Genomic_DNA"/>
</dbReference>
<reference evidence="7 8" key="1">
    <citation type="submission" date="2018-04" db="EMBL/GenBank/DDBJ databases">
        <title>Genomic Encyclopedia of Type Strains, Phase IV (KMG-IV): sequencing the most valuable type-strain genomes for metagenomic binning, comparative biology and taxonomic classification.</title>
        <authorList>
            <person name="Goeker M."/>
        </authorList>
    </citation>
    <scope>NUCLEOTIDE SEQUENCE [LARGE SCALE GENOMIC DNA]</scope>
    <source>
        <strain evidence="7 8">DSM 45771</strain>
    </source>
</reference>
<evidence type="ECO:0000256" key="4">
    <source>
        <dbReference type="ARBA" id="ARBA00023136"/>
    </source>
</evidence>
<keyword evidence="2 5" id="KW-0812">Transmembrane</keyword>
<sequence length="151" mass="15854">MATTPTDPQTTTTHVTGRRVVATLVDGLLFGLAYVALAVVAGTIVPTGPWSWRADMPVAANVAYGVAVVGYYVLMEGLLGQTVGKLVCDIRVIDGSNGALPGLGKAAVRTVLRLVDGLFNYLVAFVAVLTSRNRRRLGDMAAGTLVVRTPR</sequence>
<evidence type="ECO:0000313" key="8">
    <source>
        <dbReference type="Proteomes" id="UP000245639"/>
    </source>
</evidence>
<feature type="transmembrane region" description="Helical" evidence="5">
    <location>
        <begin position="20"/>
        <end position="45"/>
    </location>
</feature>
<dbReference type="AlphaFoldDB" id="A0A2U1F2B4"/>
<name>A0A2U1F2B4_9PSEU</name>
<protein>
    <submittedName>
        <fullName evidence="7">Putative RDD family membrane protein YckC</fullName>
    </submittedName>
</protein>
<proteinExistence type="predicted"/>
<feature type="transmembrane region" description="Helical" evidence="5">
    <location>
        <begin position="57"/>
        <end position="74"/>
    </location>
</feature>
<evidence type="ECO:0000256" key="5">
    <source>
        <dbReference type="SAM" id="Phobius"/>
    </source>
</evidence>
<evidence type="ECO:0000256" key="3">
    <source>
        <dbReference type="ARBA" id="ARBA00022989"/>
    </source>
</evidence>
<dbReference type="RefSeq" id="WP_116710076.1">
    <property type="nucleotide sequence ID" value="NZ_QEKW01000013.1"/>
</dbReference>
<gene>
    <name evidence="7" type="ORF">C8D89_11355</name>
</gene>
<dbReference type="Proteomes" id="UP000245639">
    <property type="component" value="Unassembled WGS sequence"/>
</dbReference>
<dbReference type="PANTHER" id="PTHR38480">
    <property type="entry name" value="SLR0254 PROTEIN"/>
    <property type="match status" value="1"/>
</dbReference>
<keyword evidence="4 5" id="KW-0472">Membrane</keyword>
<comment type="caution">
    <text evidence="7">The sequence shown here is derived from an EMBL/GenBank/DDBJ whole genome shotgun (WGS) entry which is preliminary data.</text>
</comment>
<dbReference type="GO" id="GO:0016020">
    <property type="term" value="C:membrane"/>
    <property type="evidence" value="ECO:0007669"/>
    <property type="project" value="UniProtKB-SubCell"/>
</dbReference>
<feature type="domain" description="RDD" evidence="6">
    <location>
        <begin position="17"/>
        <end position="143"/>
    </location>
</feature>
<evidence type="ECO:0000256" key="1">
    <source>
        <dbReference type="ARBA" id="ARBA00004141"/>
    </source>
</evidence>
<accession>A0A2U1F2B4</accession>
<keyword evidence="3 5" id="KW-1133">Transmembrane helix</keyword>
<dbReference type="OrthoDB" id="9787732at2"/>
<keyword evidence="8" id="KW-1185">Reference proteome</keyword>
<evidence type="ECO:0000259" key="6">
    <source>
        <dbReference type="Pfam" id="PF06271"/>
    </source>
</evidence>